<protein>
    <submittedName>
        <fullName evidence="2">Uncharacterized protein LOC111099060 isoform X2</fullName>
    </submittedName>
</protein>
<evidence type="ECO:0000313" key="2">
    <source>
        <dbReference type="RefSeq" id="XP_022286116.1"/>
    </source>
</evidence>
<name>A0A8B8A3N7_CRAVI</name>
<gene>
    <name evidence="2" type="primary">LOC111099060</name>
</gene>
<dbReference type="Proteomes" id="UP000694844">
    <property type="component" value="Chromosome 5"/>
</dbReference>
<dbReference type="InterPro" id="IPR050792">
    <property type="entry name" value="ADP-ribosylglycohydrolase"/>
</dbReference>
<dbReference type="GeneID" id="111099060"/>
<dbReference type="InterPro" id="IPR005502">
    <property type="entry name" value="Ribosyl_crysJ1"/>
</dbReference>
<proteinExistence type="predicted"/>
<dbReference type="SUPFAM" id="SSF101478">
    <property type="entry name" value="ADP-ribosylglycohydrolase"/>
    <property type="match status" value="1"/>
</dbReference>
<dbReference type="AlphaFoldDB" id="A0A8B8A3N7"/>
<organism evidence="1 2">
    <name type="scientific">Crassostrea virginica</name>
    <name type="common">Eastern oyster</name>
    <dbReference type="NCBI Taxonomy" id="6565"/>
    <lineage>
        <taxon>Eukaryota</taxon>
        <taxon>Metazoa</taxon>
        <taxon>Spiralia</taxon>
        <taxon>Lophotrochozoa</taxon>
        <taxon>Mollusca</taxon>
        <taxon>Bivalvia</taxon>
        <taxon>Autobranchia</taxon>
        <taxon>Pteriomorphia</taxon>
        <taxon>Ostreida</taxon>
        <taxon>Ostreoidea</taxon>
        <taxon>Ostreidae</taxon>
        <taxon>Crassostrea</taxon>
    </lineage>
</organism>
<dbReference type="InterPro" id="IPR036705">
    <property type="entry name" value="Ribosyl_crysJ1_sf"/>
</dbReference>
<reference evidence="2" key="1">
    <citation type="submission" date="2025-08" db="UniProtKB">
        <authorList>
            <consortium name="RefSeq"/>
        </authorList>
    </citation>
    <scope>IDENTIFICATION</scope>
    <source>
        <tissue evidence="2">Whole sample</tissue>
    </source>
</reference>
<dbReference type="Gene3D" id="1.10.4080.10">
    <property type="entry name" value="ADP-ribosylation/Crystallin J1"/>
    <property type="match status" value="1"/>
</dbReference>
<sequence>MSAKLQKAKQEALWGMFVADALAMPVHWYYNPSDIKSGYGGWLTGYRAPEKHHPSSILTISATGGSGRSGGSLKNKPVIGDVILHDKLKFWTSNDRTVHYHQGMKAGDNTLNVAVALNFLQTMQRVDPQASMDPRELRGHVLEQYVKFMTTPGSHNDTYAESFHRSFFKDWSESKNRPKSAEDILNWTEERYMVKSKGSSDHQLVVIGALVPAIPWIIHYAHKSESECSKATVDFIKLTHPEPGLVSFIDIYARLLHGVLNGHPLQQEAMKTLSNAQLGGQLKREIVLKLLDMANGAPKGSEQRLRVYQSATGRLGSACYIEGAMSSMLFLALEFADDVNAGLLANANCGGENCHRGAALGALLGAAAGHRGNELTPELKRNLGSLKQGLTGITEQMKSAAAM</sequence>
<dbReference type="PANTHER" id="PTHR16222">
    <property type="entry name" value="ADP-RIBOSYLGLYCOHYDROLASE"/>
    <property type="match status" value="1"/>
</dbReference>
<dbReference type="PANTHER" id="PTHR16222:SF34">
    <property type="entry name" value="ADP-RIBOSYLGLYCOHYDROLASE"/>
    <property type="match status" value="1"/>
</dbReference>
<accession>A0A8B8A3N7</accession>
<dbReference type="Pfam" id="PF03747">
    <property type="entry name" value="ADP_ribosyl_GH"/>
    <property type="match status" value="1"/>
</dbReference>
<keyword evidence="1" id="KW-1185">Reference proteome</keyword>
<dbReference type="OrthoDB" id="524326at2759"/>
<evidence type="ECO:0000313" key="1">
    <source>
        <dbReference type="Proteomes" id="UP000694844"/>
    </source>
</evidence>
<dbReference type="RefSeq" id="XP_022286116.1">
    <property type="nucleotide sequence ID" value="XM_022430408.1"/>
</dbReference>